<comment type="caution">
    <text evidence="10">The sequence shown here is derived from an EMBL/GenBank/DDBJ whole genome shotgun (WGS) entry which is preliminary data.</text>
</comment>
<feature type="modified residue" description="4-aspartylphosphate" evidence="5">
    <location>
        <position position="975"/>
    </location>
</feature>
<dbReference type="InterPro" id="IPR004358">
    <property type="entry name" value="Sig_transdc_His_kin-like_C"/>
</dbReference>
<keyword evidence="3 5" id="KW-0597">Phosphoprotein</keyword>
<organism evidence="10 11">
    <name type="scientific">Bacteriovorax antarcticus</name>
    <dbReference type="NCBI Taxonomy" id="3088717"/>
    <lineage>
        <taxon>Bacteria</taxon>
        <taxon>Pseudomonadati</taxon>
        <taxon>Bdellovibrionota</taxon>
        <taxon>Bacteriovoracia</taxon>
        <taxon>Bacteriovoracales</taxon>
        <taxon>Bacteriovoracaceae</taxon>
        <taxon>Bacteriovorax</taxon>
    </lineage>
</organism>
<dbReference type="SMART" id="SM00387">
    <property type="entry name" value="HATPase_c"/>
    <property type="match status" value="1"/>
</dbReference>
<dbReference type="PANTHER" id="PTHR45339">
    <property type="entry name" value="HYBRID SIGNAL TRANSDUCTION HISTIDINE KINASE J"/>
    <property type="match status" value="1"/>
</dbReference>
<dbReference type="Proteomes" id="UP001302274">
    <property type="component" value="Unassembled WGS sequence"/>
</dbReference>
<evidence type="ECO:0000256" key="2">
    <source>
        <dbReference type="ARBA" id="ARBA00012438"/>
    </source>
</evidence>
<dbReference type="PROSITE" id="PS50113">
    <property type="entry name" value="PAC"/>
    <property type="match status" value="2"/>
</dbReference>
<dbReference type="EC" id="2.7.13.3" evidence="2"/>
<dbReference type="Gene3D" id="3.30.565.10">
    <property type="entry name" value="Histidine kinase-like ATPase, C-terminal domain"/>
    <property type="match status" value="1"/>
</dbReference>
<reference evidence="10 11" key="1">
    <citation type="submission" date="2023-11" db="EMBL/GenBank/DDBJ databases">
        <title>A Novel Polar Bacteriovorax (B. antarcticus) Isolated from the Biocrust in Antarctica.</title>
        <authorList>
            <person name="Mun W."/>
            <person name="Choi S.Y."/>
            <person name="Mitchell R.J."/>
        </authorList>
    </citation>
    <scope>NUCLEOTIDE SEQUENCE [LARGE SCALE GENOMIC DNA]</scope>
    <source>
        <strain evidence="10 11">PP10</strain>
    </source>
</reference>
<comment type="catalytic activity">
    <reaction evidence="1">
        <text>ATP + protein L-histidine = ADP + protein N-phospho-L-histidine.</text>
        <dbReference type="EC" id="2.7.13.3"/>
    </reaction>
</comment>
<evidence type="ECO:0000256" key="1">
    <source>
        <dbReference type="ARBA" id="ARBA00000085"/>
    </source>
</evidence>
<dbReference type="SUPFAM" id="SSF55785">
    <property type="entry name" value="PYP-like sensor domain (PAS domain)"/>
    <property type="match status" value="4"/>
</dbReference>
<evidence type="ECO:0000313" key="10">
    <source>
        <dbReference type="EMBL" id="MEA9357064.1"/>
    </source>
</evidence>
<dbReference type="Pfam" id="PF13188">
    <property type="entry name" value="PAS_8"/>
    <property type="match status" value="1"/>
</dbReference>
<dbReference type="CDD" id="cd00130">
    <property type="entry name" value="PAS"/>
    <property type="match status" value="2"/>
</dbReference>
<dbReference type="SUPFAM" id="SSF55874">
    <property type="entry name" value="ATPase domain of HSP90 chaperone/DNA topoisomerase II/histidine kinase"/>
    <property type="match status" value="1"/>
</dbReference>
<evidence type="ECO:0000259" key="8">
    <source>
        <dbReference type="PROSITE" id="PS50112"/>
    </source>
</evidence>
<evidence type="ECO:0000256" key="3">
    <source>
        <dbReference type="ARBA" id="ARBA00022553"/>
    </source>
</evidence>
<dbReference type="InterPro" id="IPR011006">
    <property type="entry name" value="CheY-like_superfamily"/>
</dbReference>
<dbReference type="SMART" id="SM00448">
    <property type="entry name" value="REC"/>
    <property type="match status" value="2"/>
</dbReference>
<dbReference type="SMART" id="SM00091">
    <property type="entry name" value="PAS"/>
    <property type="match status" value="4"/>
</dbReference>
<feature type="domain" description="PAC" evidence="9">
    <location>
        <begin position="475"/>
        <end position="527"/>
    </location>
</feature>
<dbReference type="CDD" id="cd16922">
    <property type="entry name" value="HATPase_EvgS-ArcB-TorS-like"/>
    <property type="match status" value="1"/>
</dbReference>
<gene>
    <name evidence="10" type="ORF">SHI21_12640</name>
</gene>
<name>A0ABU5VVJ0_9BACT</name>
<dbReference type="InterPro" id="IPR005467">
    <property type="entry name" value="His_kinase_dom"/>
</dbReference>
<feature type="domain" description="Histidine kinase" evidence="6">
    <location>
        <begin position="552"/>
        <end position="770"/>
    </location>
</feature>
<evidence type="ECO:0000259" key="7">
    <source>
        <dbReference type="PROSITE" id="PS50110"/>
    </source>
</evidence>
<dbReference type="InterPro" id="IPR000014">
    <property type="entry name" value="PAS"/>
</dbReference>
<dbReference type="Pfam" id="PF00072">
    <property type="entry name" value="Response_reg"/>
    <property type="match status" value="2"/>
</dbReference>
<dbReference type="Gene3D" id="1.10.287.130">
    <property type="match status" value="1"/>
</dbReference>
<dbReference type="EMBL" id="JAYGJQ010000002">
    <property type="protein sequence ID" value="MEA9357064.1"/>
    <property type="molecule type" value="Genomic_DNA"/>
</dbReference>
<proteinExistence type="predicted"/>
<dbReference type="InterPro" id="IPR013655">
    <property type="entry name" value="PAS_fold_3"/>
</dbReference>
<dbReference type="InterPro" id="IPR036097">
    <property type="entry name" value="HisK_dim/P_sf"/>
</dbReference>
<evidence type="ECO:0000313" key="11">
    <source>
        <dbReference type="Proteomes" id="UP001302274"/>
    </source>
</evidence>
<feature type="modified residue" description="4-aspartylphosphate" evidence="5">
    <location>
        <position position="850"/>
    </location>
</feature>
<dbReference type="CDD" id="cd00082">
    <property type="entry name" value="HisKA"/>
    <property type="match status" value="1"/>
</dbReference>
<dbReference type="InterPro" id="IPR003661">
    <property type="entry name" value="HisK_dim/P_dom"/>
</dbReference>
<dbReference type="InterPro" id="IPR001789">
    <property type="entry name" value="Sig_transdc_resp-reg_receiver"/>
</dbReference>
<dbReference type="SMART" id="SM00388">
    <property type="entry name" value="HisKA"/>
    <property type="match status" value="1"/>
</dbReference>
<evidence type="ECO:0000256" key="4">
    <source>
        <dbReference type="ARBA" id="ARBA00023012"/>
    </source>
</evidence>
<feature type="domain" description="PAS" evidence="8">
    <location>
        <begin position="402"/>
        <end position="473"/>
    </location>
</feature>
<sequence>MNIHYDQDIQDERDSLIHYFDKTPVGICIFSGPAHTFVMVNEQYKSFMGARDYIGRDAIDVIPEFADQKFFDILNNVYKTGKIFNGKEMPMLISLPSGATKTSYFDITFQPILDLHKIVTSVMQVSIDVTDKVVANKIVQENFDRMKKLANSMPQIVWKADHNGNLYYTNSRWEEFTGEMSPGKWLHYIHPEDLERTQLLWRVSIESGAPFETEFRIKRVDGQYHWHLTRARADFDKNGLITRWYGTCTNTEEQMTLSQELSTAHITVEMERQKFETLFHGAPAAMAILKGPNFIFERVNTEFSTIFHHRELLGRPLASAIPEFLNRPELLEKMKEVFNTGITYSVKEMKSILSNDGPHSLLQYVDITYKRMNTSDGLPYGIYIFATNVTEKVNARKQIQESETEFRALTEVMPQIIFTAAPNGDVTYFNERWENYTGTASKESMGWKWSHLHHPEDLDRVTKVWVNSLMTGVPYQTEMRLKGKDGQYRWFLARALPTLDSNGKICKWIGTHTDIHEQKTISQKLESVVDEVKSSKNLAESANNAKSAFLANMSHEIRTPLGSIMGFLNLMRNPNLDMIDLNKYISIAERNSEQLLRIIDDILDLSKVEAGKLMIEKIDFNLTELLADVSSLMEFRAQENGIRFHMQTMTELPEVMNCDPTRIKQILMNAIGNAIKFTLKGTVTLQVSYMNSRLRFAIIDTGVGISEQQASQLFQAFTQADVSTTRKYGGTGLGLILTKRLCEEMSGEFYLQQSQVGVGSTFIATVKVDVSSETKFFTEAKSHFYKPAEIFADKMALHNLKILVIDDLEDNLTLINVLLSDVGAHVTTISDPYEGINQALVNQFDIILMDIQMPVMNGYEVTKQIRQKGKTLPIIALTAHAMKEERMRALNFGFSGFLPKPINTNELIQTIKKLTTVETIVTNKEVAIVEDDPDLRDLLEAILRNQKFNVHFMETGEELIEHLKTNSTPELILVDLFLPKMSGSDLIPILNNRTDRDQFKVVIASGSDDISGKVKNLKADGYLKKPYNSRSIVDSINAFLL</sequence>
<dbReference type="InterPro" id="IPR003594">
    <property type="entry name" value="HATPase_dom"/>
</dbReference>
<dbReference type="Pfam" id="PF08447">
    <property type="entry name" value="PAS_3"/>
    <property type="match status" value="2"/>
</dbReference>
<dbReference type="PROSITE" id="PS50109">
    <property type="entry name" value="HIS_KIN"/>
    <property type="match status" value="1"/>
</dbReference>
<dbReference type="Pfam" id="PF02518">
    <property type="entry name" value="HATPase_c"/>
    <property type="match status" value="1"/>
</dbReference>
<dbReference type="InterPro" id="IPR000700">
    <property type="entry name" value="PAS-assoc_C"/>
</dbReference>
<dbReference type="SMART" id="SM00086">
    <property type="entry name" value="PAC"/>
    <property type="match status" value="2"/>
</dbReference>
<dbReference type="PROSITE" id="PS50112">
    <property type="entry name" value="PAS"/>
    <property type="match status" value="1"/>
</dbReference>
<dbReference type="NCBIfam" id="TIGR00229">
    <property type="entry name" value="sensory_box"/>
    <property type="match status" value="2"/>
</dbReference>
<feature type="domain" description="Response regulatory" evidence="7">
    <location>
        <begin position="925"/>
        <end position="1040"/>
    </location>
</feature>
<accession>A0ABU5VVJ0</accession>
<evidence type="ECO:0000259" key="6">
    <source>
        <dbReference type="PROSITE" id="PS50109"/>
    </source>
</evidence>
<dbReference type="PRINTS" id="PR00344">
    <property type="entry name" value="BCTRLSENSOR"/>
</dbReference>
<feature type="domain" description="PAC" evidence="9">
    <location>
        <begin position="211"/>
        <end position="263"/>
    </location>
</feature>
<protein>
    <recommendedName>
        <fullName evidence="2">histidine kinase</fullName>
        <ecNumber evidence="2">2.7.13.3</ecNumber>
    </recommendedName>
</protein>
<feature type="domain" description="Response regulatory" evidence="7">
    <location>
        <begin position="801"/>
        <end position="915"/>
    </location>
</feature>
<dbReference type="PROSITE" id="PS50110">
    <property type="entry name" value="RESPONSE_REGULATORY"/>
    <property type="match status" value="2"/>
</dbReference>
<keyword evidence="4" id="KW-0902">Two-component regulatory system</keyword>
<dbReference type="Pfam" id="PF00512">
    <property type="entry name" value="HisKA"/>
    <property type="match status" value="1"/>
</dbReference>
<dbReference type="Gene3D" id="3.40.50.2300">
    <property type="match status" value="2"/>
</dbReference>
<dbReference type="SUPFAM" id="SSF52172">
    <property type="entry name" value="CheY-like"/>
    <property type="match status" value="2"/>
</dbReference>
<evidence type="ECO:0000256" key="5">
    <source>
        <dbReference type="PROSITE-ProRule" id="PRU00169"/>
    </source>
</evidence>
<dbReference type="PANTHER" id="PTHR45339:SF1">
    <property type="entry name" value="HYBRID SIGNAL TRANSDUCTION HISTIDINE KINASE J"/>
    <property type="match status" value="1"/>
</dbReference>
<dbReference type="CDD" id="cd00156">
    <property type="entry name" value="REC"/>
    <property type="match status" value="1"/>
</dbReference>
<dbReference type="SUPFAM" id="SSF47384">
    <property type="entry name" value="Homodimeric domain of signal transducing histidine kinase"/>
    <property type="match status" value="1"/>
</dbReference>
<evidence type="ECO:0000259" key="9">
    <source>
        <dbReference type="PROSITE" id="PS50113"/>
    </source>
</evidence>
<keyword evidence="11" id="KW-1185">Reference proteome</keyword>
<dbReference type="InterPro" id="IPR036890">
    <property type="entry name" value="HATPase_C_sf"/>
</dbReference>
<dbReference type="InterPro" id="IPR035965">
    <property type="entry name" value="PAS-like_dom_sf"/>
</dbReference>
<dbReference type="RefSeq" id="WP_323576958.1">
    <property type="nucleotide sequence ID" value="NZ_JAYGJQ010000002.1"/>
</dbReference>
<dbReference type="Gene3D" id="3.30.450.20">
    <property type="entry name" value="PAS domain"/>
    <property type="match status" value="4"/>
</dbReference>
<dbReference type="InterPro" id="IPR001610">
    <property type="entry name" value="PAC"/>
</dbReference>